<organism evidence="2 3">
    <name type="scientific">Singulisphaera acidiphila (strain ATCC BAA-1392 / DSM 18658 / VKM B-2454 / MOB10)</name>
    <dbReference type="NCBI Taxonomy" id="886293"/>
    <lineage>
        <taxon>Bacteria</taxon>
        <taxon>Pseudomonadati</taxon>
        <taxon>Planctomycetota</taxon>
        <taxon>Planctomycetia</taxon>
        <taxon>Isosphaerales</taxon>
        <taxon>Isosphaeraceae</taxon>
        <taxon>Singulisphaera</taxon>
    </lineage>
</organism>
<keyword evidence="3" id="KW-1185">Reference proteome</keyword>
<dbReference type="Proteomes" id="UP000010798">
    <property type="component" value="Chromosome"/>
</dbReference>
<reference evidence="2 3" key="1">
    <citation type="submission" date="2012-02" db="EMBL/GenBank/DDBJ databases">
        <title>Complete sequence of chromosome of Singulisphaera acidiphila DSM 18658.</title>
        <authorList>
            <consortium name="US DOE Joint Genome Institute (JGI-PGF)"/>
            <person name="Lucas S."/>
            <person name="Copeland A."/>
            <person name="Lapidus A."/>
            <person name="Glavina del Rio T."/>
            <person name="Dalin E."/>
            <person name="Tice H."/>
            <person name="Bruce D."/>
            <person name="Goodwin L."/>
            <person name="Pitluck S."/>
            <person name="Peters L."/>
            <person name="Ovchinnikova G."/>
            <person name="Chertkov O."/>
            <person name="Kyrpides N."/>
            <person name="Mavromatis K."/>
            <person name="Ivanova N."/>
            <person name="Brettin T."/>
            <person name="Detter J.C."/>
            <person name="Han C."/>
            <person name="Larimer F."/>
            <person name="Land M."/>
            <person name="Hauser L."/>
            <person name="Markowitz V."/>
            <person name="Cheng J.-F."/>
            <person name="Hugenholtz P."/>
            <person name="Woyke T."/>
            <person name="Wu D."/>
            <person name="Tindall B."/>
            <person name="Pomrenke H."/>
            <person name="Brambilla E."/>
            <person name="Klenk H.-P."/>
            <person name="Eisen J.A."/>
        </authorList>
    </citation>
    <scope>NUCLEOTIDE SEQUENCE [LARGE SCALE GENOMIC DNA]</scope>
    <source>
        <strain evidence="3">ATCC BAA-1392 / DSM 18658 / VKM B-2454 / MOB10</strain>
    </source>
</reference>
<feature type="region of interest" description="Disordered" evidence="1">
    <location>
        <begin position="27"/>
        <end position="64"/>
    </location>
</feature>
<feature type="compositionally biased region" description="Polar residues" evidence="1">
    <location>
        <begin position="1"/>
        <end position="10"/>
    </location>
</feature>
<dbReference type="OrthoDB" id="290186at2"/>
<name>L0D5W2_SINAD</name>
<dbReference type="EMBL" id="CP003364">
    <property type="protein sequence ID" value="AGA24647.1"/>
    <property type="molecule type" value="Genomic_DNA"/>
</dbReference>
<evidence type="ECO:0000313" key="3">
    <source>
        <dbReference type="Proteomes" id="UP000010798"/>
    </source>
</evidence>
<dbReference type="AlphaFoldDB" id="L0D5W2"/>
<evidence type="ECO:0000313" key="2">
    <source>
        <dbReference type="EMBL" id="AGA24647.1"/>
    </source>
</evidence>
<accession>L0D5W2</accession>
<dbReference type="RefSeq" id="WP_015243832.1">
    <property type="nucleotide sequence ID" value="NC_019892.1"/>
</dbReference>
<gene>
    <name evidence="2" type="ordered locus">Sinac_0196</name>
</gene>
<evidence type="ECO:0000256" key="1">
    <source>
        <dbReference type="SAM" id="MobiDB-lite"/>
    </source>
</evidence>
<feature type="region of interest" description="Disordered" evidence="1">
    <location>
        <begin position="1"/>
        <end position="20"/>
    </location>
</feature>
<dbReference type="KEGG" id="saci:Sinac_0196"/>
<dbReference type="HOGENOM" id="CLU_171119_0_0_0"/>
<proteinExistence type="predicted"/>
<protein>
    <submittedName>
        <fullName evidence="2">Uncharacterized protein</fullName>
    </submittedName>
</protein>
<sequence>MPKPSRSPNFLSRKESPVAPLLAPLERGTGREMPTACEDGKASAEAISTRRRRGDDPTTCDPDYSPDELEFLMAIQQYKQMSGRKFPTWREVLEVLLSLGYERAR</sequence>